<evidence type="ECO:0000313" key="7">
    <source>
        <dbReference type="EMBL" id="ORV55549.1"/>
    </source>
</evidence>
<evidence type="ECO:0000313" key="8">
    <source>
        <dbReference type="Proteomes" id="UP000194000"/>
    </source>
</evidence>
<keyword evidence="1" id="KW-0443">Lipid metabolism</keyword>
<gene>
    <name evidence="7" type="ORF">AWC06_03890</name>
</gene>
<dbReference type="Proteomes" id="UP000194000">
    <property type="component" value="Unassembled WGS sequence"/>
</dbReference>
<dbReference type="InterPro" id="IPR054916">
    <property type="entry name" value="FAmtase_mtf2"/>
</dbReference>
<dbReference type="NCBIfam" id="NF045825">
    <property type="entry name" value="FAmtase_mtf2"/>
    <property type="match status" value="1"/>
</dbReference>
<dbReference type="RefSeq" id="WP_085200208.1">
    <property type="nucleotide sequence ID" value="NZ_JACKVI010000006.1"/>
</dbReference>
<dbReference type="CDD" id="cd02440">
    <property type="entry name" value="AdoMet_MTases"/>
    <property type="match status" value="1"/>
</dbReference>
<dbReference type="AlphaFoldDB" id="A0A1X1UFW3"/>
<comment type="caution">
    <text evidence="7">The sequence shown here is derived from an EMBL/GenBank/DDBJ whole genome shotgun (WGS) entry which is preliminary data.</text>
</comment>
<keyword evidence="3 7" id="KW-0808">Transferase</keyword>
<dbReference type="PANTHER" id="PTHR44068">
    <property type="entry name" value="ZGC:194242"/>
    <property type="match status" value="1"/>
</dbReference>
<dbReference type="OrthoDB" id="9769602at2"/>
<dbReference type="SUPFAM" id="SSF53335">
    <property type="entry name" value="S-adenosyl-L-methionine-dependent methyltransferases"/>
    <property type="match status" value="1"/>
</dbReference>
<evidence type="ECO:0000259" key="6">
    <source>
        <dbReference type="Pfam" id="PF08241"/>
    </source>
</evidence>
<name>A0A1X1UFW3_9MYCO</name>
<reference evidence="7 8" key="1">
    <citation type="submission" date="2016-01" db="EMBL/GenBank/DDBJ databases">
        <title>The new phylogeny of the genus Mycobacterium.</title>
        <authorList>
            <person name="Tarcisio F."/>
            <person name="Conor M."/>
            <person name="Antonella G."/>
            <person name="Elisabetta G."/>
            <person name="Giulia F.S."/>
            <person name="Sara T."/>
            <person name="Anna F."/>
            <person name="Clotilde B."/>
            <person name="Roberto B."/>
            <person name="Veronica D.S."/>
            <person name="Fabio R."/>
            <person name="Monica P."/>
            <person name="Olivier J."/>
            <person name="Enrico T."/>
            <person name="Nicola S."/>
        </authorList>
    </citation>
    <scope>NUCLEOTIDE SEQUENCE [LARGE SCALE GENOMIC DNA]</scope>
    <source>
        <strain evidence="7 8">DSM 45731</strain>
    </source>
</reference>
<feature type="domain" description="Methyltransferase type 11" evidence="6">
    <location>
        <begin position="82"/>
        <end position="175"/>
    </location>
</feature>
<dbReference type="STRING" id="1260918.AWC06_03890"/>
<evidence type="ECO:0000256" key="5">
    <source>
        <dbReference type="ARBA" id="ARBA00038330"/>
    </source>
</evidence>
<dbReference type="InterPro" id="IPR050447">
    <property type="entry name" value="Erg6_SMT_methyltransf"/>
</dbReference>
<evidence type="ECO:0000256" key="3">
    <source>
        <dbReference type="ARBA" id="ARBA00022679"/>
    </source>
</evidence>
<dbReference type="EMBL" id="LQOW01000034">
    <property type="protein sequence ID" value="ORV55549.1"/>
    <property type="molecule type" value="Genomic_DNA"/>
</dbReference>
<keyword evidence="2 7" id="KW-0489">Methyltransferase</keyword>
<evidence type="ECO:0000256" key="1">
    <source>
        <dbReference type="ARBA" id="ARBA00022516"/>
    </source>
</evidence>
<keyword evidence="1" id="KW-0444">Lipid biosynthesis</keyword>
<sequence>MSSKDRAIPSIVLRLHQKGQKFIYPYFTRRLAARGVLFLNYGYEEDPPMALPLEASDEPNRYSIQLYHRTATQADISGKRVLEVGCGHGGGASYLTRTLHPASYTALDLNPAAIAFCRKRHNLASLEFVQGDAENLPFPDQSFDAVINVESSIHYPQFSRFLAEVARVLRPGGHFQYTDARFREHVADWEVALAGTPMRMLFQQREINEEVMRGMEKNSHEWPDLIDRRVLRLLFGLTRCNADVRDSQVYRNLQSGRLSYRMYCFAKDEAPSSSFTSEPADSRVLP</sequence>
<evidence type="ECO:0000256" key="2">
    <source>
        <dbReference type="ARBA" id="ARBA00022603"/>
    </source>
</evidence>
<comment type="function">
    <text evidence="4">Catalyzes the methylation of the lipid moiety of the intermediate compounds phthiotriol and glycosylated phenolphthiotriol dimycoserosates to form phthiocerol dimycocerosates (DIM A) and glycosylated phenolphthiocerol dimycocerosates (PGL).</text>
</comment>
<dbReference type="InterPro" id="IPR029063">
    <property type="entry name" value="SAM-dependent_MTases_sf"/>
</dbReference>
<accession>A0A1X1UFW3</accession>
<dbReference type="InterPro" id="IPR054877">
    <property type="entry name" value="PthPhpthDimycoMt"/>
</dbReference>
<dbReference type="NCBIfam" id="NF045823">
    <property type="entry name" value="PthPhpthDimycoMt"/>
    <property type="match status" value="1"/>
</dbReference>
<dbReference type="GO" id="GO:0032259">
    <property type="term" value="P:methylation"/>
    <property type="evidence" value="ECO:0007669"/>
    <property type="project" value="UniProtKB-KW"/>
</dbReference>
<dbReference type="InterPro" id="IPR013216">
    <property type="entry name" value="Methyltransf_11"/>
</dbReference>
<dbReference type="PANTHER" id="PTHR44068:SF11">
    <property type="entry name" value="GERANYL DIPHOSPHATE 2-C-METHYLTRANSFERASE"/>
    <property type="match status" value="1"/>
</dbReference>
<proteinExistence type="inferred from homology"/>
<dbReference type="Pfam" id="PF08241">
    <property type="entry name" value="Methyltransf_11"/>
    <property type="match status" value="1"/>
</dbReference>
<keyword evidence="8" id="KW-1185">Reference proteome</keyword>
<dbReference type="GO" id="GO:0008757">
    <property type="term" value="F:S-adenosylmethionine-dependent methyltransferase activity"/>
    <property type="evidence" value="ECO:0007669"/>
    <property type="project" value="InterPro"/>
</dbReference>
<dbReference type="Gene3D" id="3.40.50.150">
    <property type="entry name" value="Vaccinia Virus protein VP39"/>
    <property type="match status" value="1"/>
</dbReference>
<protein>
    <submittedName>
        <fullName evidence="7">SAM-dependent methyltransferase</fullName>
    </submittedName>
</protein>
<organism evidence="7 8">
    <name type="scientific">Mycobacterium fragae</name>
    <dbReference type="NCBI Taxonomy" id="1260918"/>
    <lineage>
        <taxon>Bacteria</taxon>
        <taxon>Bacillati</taxon>
        <taxon>Actinomycetota</taxon>
        <taxon>Actinomycetes</taxon>
        <taxon>Mycobacteriales</taxon>
        <taxon>Mycobacteriaceae</taxon>
        <taxon>Mycobacterium</taxon>
    </lineage>
</organism>
<comment type="similarity">
    <text evidence="5">Belongs to the methyltransferase superfamily. Phthiotriol/phenolphthiotriol dimycocerosates methyltransferase family.</text>
</comment>
<evidence type="ECO:0000256" key="4">
    <source>
        <dbReference type="ARBA" id="ARBA00037600"/>
    </source>
</evidence>